<evidence type="ECO:0000313" key="2">
    <source>
        <dbReference type="Proteomes" id="UP000294581"/>
    </source>
</evidence>
<gene>
    <name evidence="1" type="ORF">C7445_103172</name>
</gene>
<dbReference type="AlphaFoldDB" id="A0A4R8LTQ5"/>
<proteinExistence type="predicted"/>
<keyword evidence="2" id="KW-1185">Reference proteome</keyword>
<reference evidence="1 2" key="1">
    <citation type="submission" date="2019-03" db="EMBL/GenBank/DDBJ databases">
        <title>Genomic Encyclopedia of Type Strains, Phase IV (KMG-IV): sequencing the most valuable type-strain genomes for metagenomic binning, comparative biology and taxonomic classification.</title>
        <authorList>
            <person name="Goeker M."/>
        </authorList>
    </citation>
    <scope>NUCLEOTIDE SEQUENCE [LARGE SCALE GENOMIC DNA]</scope>
    <source>
        <strain evidence="1 2">DSM 17974</strain>
    </source>
</reference>
<comment type="caution">
    <text evidence="1">The sequence shown here is derived from an EMBL/GenBank/DDBJ whole genome shotgun (WGS) entry which is preliminary data.</text>
</comment>
<organism evidence="1 2">
    <name type="scientific">Alicyclobacillus sacchari</name>
    <dbReference type="NCBI Taxonomy" id="392010"/>
    <lineage>
        <taxon>Bacteria</taxon>
        <taxon>Bacillati</taxon>
        <taxon>Bacillota</taxon>
        <taxon>Bacilli</taxon>
        <taxon>Bacillales</taxon>
        <taxon>Alicyclobacillaceae</taxon>
        <taxon>Alicyclobacillus</taxon>
    </lineage>
</organism>
<name>A0A4R8LTQ5_9BACL</name>
<dbReference type="SUPFAM" id="SSF50814">
    <property type="entry name" value="Lipocalins"/>
    <property type="match status" value="1"/>
</dbReference>
<dbReference type="Gene3D" id="2.40.128.20">
    <property type="match status" value="1"/>
</dbReference>
<dbReference type="InterPro" id="IPR012674">
    <property type="entry name" value="Calycin"/>
</dbReference>
<sequence>MIESAVWYQRRGVHFLRWQEREQAGGSITLRIEPDSVTWIRHGMVAWTHVFRAGDLAASQMAVGAGALAVETFTERLTIEVFPVGGTIHLVYRMRMAGQGEQPERIELVIRWERQS</sequence>
<dbReference type="InterPro" id="IPR015231">
    <property type="entry name" value="DUF1934"/>
</dbReference>
<protein>
    <submittedName>
        <fullName evidence="1">Uncharacterized beta-barrel protein YwiB (DUF1934 family)</fullName>
    </submittedName>
</protein>
<dbReference type="Proteomes" id="UP000294581">
    <property type="component" value="Unassembled WGS sequence"/>
</dbReference>
<accession>A0A4R8LTQ5</accession>
<dbReference type="EMBL" id="SORF01000003">
    <property type="protein sequence ID" value="TDY50127.1"/>
    <property type="molecule type" value="Genomic_DNA"/>
</dbReference>
<evidence type="ECO:0000313" key="1">
    <source>
        <dbReference type="EMBL" id="TDY50127.1"/>
    </source>
</evidence>
<dbReference type="Pfam" id="PF09148">
    <property type="entry name" value="DUF1934"/>
    <property type="match status" value="1"/>
</dbReference>